<dbReference type="GO" id="GO:0004252">
    <property type="term" value="F:serine-type endopeptidase activity"/>
    <property type="evidence" value="ECO:0007669"/>
    <property type="project" value="InterPro"/>
</dbReference>
<dbReference type="InterPro" id="IPR001254">
    <property type="entry name" value="Trypsin_dom"/>
</dbReference>
<evidence type="ECO:0000256" key="5">
    <source>
        <dbReference type="ARBA" id="ARBA00023157"/>
    </source>
</evidence>
<evidence type="ECO:0000256" key="1">
    <source>
        <dbReference type="ARBA" id="ARBA00007664"/>
    </source>
</evidence>
<dbReference type="PROSITE" id="PS00134">
    <property type="entry name" value="TRYPSIN_HIS"/>
    <property type="match status" value="1"/>
</dbReference>
<protein>
    <recommendedName>
        <fullName evidence="6">Peptidase S1 domain-containing protein</fullName>
    </recommendedName>
</protein>
<reference evidence="7" key="1">
    <citation type="submission" date="2020-11" db="EMBL/GenBank/DDBJ databases">
        <authorList>
            <person name="Tran Van P."/>
        </authorList>
    </citation>
    <scope>NUCLEOTIDE SEQUENCE</scope>
</reference>
<dbReference type="InterPro" id="IPR043504">
    <property type="entry name" value="Peptidase_S1_PA_chymotrypsin"/>
</dbReference>
<gene>
    <name evidence="7" type="ORF">TPSB3V08_LOCUS8605</name>
</gene>
<keyword evidence="5" id="KW-1015">Disulfide bond</keyword>
<evidence type="ECO:0000256" key="2">
    <source>
        <dbReference type="ARBA" id="ARBA00022670"/>
    </source>
</evidence>
<dbReference type="Gene3D" id="2.40.10.10">
    <property type="entry name" value="Trypsin-like serine proteases"/>
    <property type="match status" value="1"/>
</dbReference>
<dbReference type="SUPFAM" id="SSF50494">
    <property type="entry name" value="Trypsin-like serine proteases"/>
    <property type="match status" value="1"/>
</dbReference>
<dbReference type="PROSITE" id="PS50240">
    <property type="entry name" value="TRYPSIN_DOM"/>
    <property type="match status" value="1"/>
</dbReference>
<dbReference type="InterPro" id="IPR018114">
    <property type="entry name" value="TRYPSIN_HIS"/>
</dbReference>
<feature type="domain" description="Peptidase S1" evidence="6">
    <location>
        <begin position="68"/>
        <end position="164"/>
    </location>
</feature>
<evidence type="ECO:0000313" key="7">
    <source>
        <dbReference type="EMBL" id="CAD7412743.1"/>
    </source>
</evidence>
<organism evidence="7">
    <name type="scientific">Timema poppense</name>
    <name type="common">Walking stick</name>
    <dbReference type="NCBI Taxonomy" id="170557"/>
    <lineage>
        <taxon>Eukaryota</taxon>
        <taxon>Metazoa</taxon>
        <taxon>Ecdysozoa</taxon>
        <taxon>Arthropoda</taxon>
        <taxon>Hexapoda</taxon>
        <taxon>Insecta</taxon>
        <taxon>Pterygota</taxon>
        <taxon>Neoptera</taxon>
        <taxon>Polyneoptera</taxon>
        <taxon>Phasmatodea</taxon>
        <taxon>Timematodea</taxon>
        <taxon>Timematoidea</taxon>
        <taxon>Timematidae</taxon>
        <taxon>Timema</taxon>
    </lineage>
</organism>
<proteinExistence type="inferred from homology"/>
<dbReference type="AlphaFoldDB" id="A0A7R9H9G4"/>
<dbReference type="GO" id="GO:0006508">
    <property type="term" value="P:proteolysis"/>
    <property type="evidence" value="ECO:0007669"/>
    <property type="project" value="UniProtKB-KW"/>
</dbReference>
<dbReference type="InterPro" id="IPR001314">
    <property type="entry name" value="Peptidase_S1A"/>
</dbReference>
<dbReference type="PANTHER" id="PTHR24276:SF91">
    <property type="entry name" value="AT26814P-RELATED"/>
    <property type="match status" value="1"/>
</dbReference>
<name>A0A7R9H9G4_TIMPO</name>
<dbReference type="InterPro" id="IPR009003">
    <property type="entry name" value="Peptidase_S1_PA"/>
</dbReference>
<keyword evidence="2" id="KW-0645">Protease</keyword>
<accession>A0A7R9H9G4</accession>
<dbReference type="PANTHER" id="PTHR24276">
    <property type="entry name" value="POLYSERASE-RELATED"/>
    <property type="match status" value="1"/>
</dbReference>
<dbReference type="PRINTS" id="PR00722">
    <property type="entry name" value="CHYMOTRYPSIN"/>
</dbReference>
<dbReference type="Pfam" id="PF00089">
    <property type="entry name" value="Trypsin"/>
    <property type="match status" value="1"/>
</dbReference>
<dbReference type="InterPro" id="IPR050430">
    <property type="entry name" value="Peptidase_S1"/>
</dbReference>
<keyword evidence="3" id="KW-0378">Hydrolase</keyword>
<keyword evidence="4" id="KW-0720">Serine protease</keyword>
<evidence type="ECO:0000256" key="4">
    <source>
        <dbReference type="ARBA" id="ARBA00022825"/>
    </source>
</evidence>
<dbReference type="EMBL" id="OD006270">
    <property type="protein sequence ID" value="CAD7412743.1"/>
    <property type="molecule type" value="Genomic_DNA"/>
</dbReference>
<sequence>MDPSTPRTTRYLLALRLQATTLSESCGYIQYQYPQKKRNLAKVTPKSHERNNFHQNAAFSSKRSPGKIIGGGFSDEGEFPFMLALLMYDSHICGASALSEVWALTAAHCVFNFDELAPPTSISLRSGSVKHAADGYIHDVTMIIPHHKYHFMHYDEDIAVLKVS</sequence>
<evidence type="ECO:0000259" key="6">
    <source>
        <dbReference type="PROSITE" id="PS50240"/>
    </source>
</evidence>
<evidence type="ECO:0000256" key="3">
    <source>
        <dbReference type="ARBA" id="ARBA00022801"/>
    </source>
</evidence>
<comment type="similarity">
    <text evidence="1">Belongs to the peptidase S1 family.</text>
</comment>